<dbReference type="GO" id="GO:0008270">
    <property type="term" value="F:zinc ion binding"/>
    <property type="evidence" value="ECO:0007669"/>
    <property type="project" value="UniProtKB-KW"/>
</dbReference>
<dbReference type="PROSITE" id="PS00028">
    <property type="entry name" value="ZINC_FINGER_C2H2_1"/>
    <property type="match status" value="2"/>
</dbReference>
<dbReference type="SMART" id="SM00355">
    <property type="entry name" value="ZnF_C2H2"/>
    <property type="match status" value="2"/>
</dbReference>
<keyword evidence="4 7" id="KW-0863">Zinc-finger</keyword>
<evidence type="ECO:0000256" key="1">
    <source>
        <dbReference type="ARBA" id="ARBA00004123"/>
    </source>
</evidence>
<name>A0AAV2BF65_9ARAC</name>
<dbReference type="Proteomes" id="UP001497382">
    <property type="component" value="Unassembled WGS sequence"/>
</dbReference>
<feature type="domain" description="C2H2-type" evidence="8">
    <location>
        <begin position="9"/>
        <end position="36"/>
    </location>
</feature>
<comment type="subcellular location">
    <subcellularLocation>
        <location evidence="1">Nucleus</location>
    </subcellularLocation>
</comment>
<evidence type="ECO:0000313" key="9">
    <source>
        <dbReference type="EMBL" id="CAL1294269.1"/>
    </source>
</evidence>
<evidence type="ECO:0000256" key="7">
    <source>
        <dbReference type="PROSITE-ProRule" id="PRU00042"/>
    </source>
</evidence>
<dbReference type="InterPro" id="IPR013087">
    <property type="entry name" value="Znf_C2H2_type"/>
</dbReference>
<organism evidence="9 10">
    <name type="scientific">Larinioides sclopetarius</name>
    <dbReference type="NCBI Taxonomy" id="280406"/>
    <lineage>
        <taxon>Eukaryota</taxon>
        <taxon>Metazoa</taxon>
        <taxon>Ecdysozoa</taxon>
        <taxon>Arthropoda</taxon>
        <taxon>Chelicerata</taxon>
        <taxon>Arachnida</taxon>
        <taxon>Araneae</taxon>
        <taxon>Araneomorphae</taxon>
        <taxon>Entelegynae</taxon>
        <taxon>Araneoidea</taxon>
        <taxon>Araneidae</taxon>
        <taxon>Larinioides</taxon>
    </lineage>
</organism>
<dbReference type="SUPFAM" id="SSF57667">
    <property type="entry name" value="beta-beta-alpha zinc fingers"/>
    <property type="match status" value="2"/>
</dbReference>
<evidence type="ECO:0000256" key="3">
    <source>
        <dbReference type="ARBA" id="ARBA00022737"/>
    </source>
</evidence>
<dbReference type="AlphaFoldDB" id="A0AAV2BF65"/>
<protein>
    <recommendedName>
        <fullName evidence="8">C2H2-type domain-containing protein</fullName>
    </recommendedName>
</protein>
<dbReference type="GO" id="GO:0005634">
    <property type="term" value="C:nucleus"/>
    <property type="evidence" value="ECO:0007669"/>
    <property type="project" value="UniProtKB-SubCell"/>
</dbReference>
<evidence type="ECO:0000256" key="6">
    <source>
        <dbReference type="ARBA" id="ARBA00023242"/>
    </source>
</evidence>
<keyword evidence="6" id="KW-0539">Nucleus</keyword>
<dbReference type="GO" id="GO:0000981">
    <property type="term" value="F:DNA-binding transcription factor activity, RNA polymerase II-specific"/>
    <property type="evidence" value="ECO:0007669"/>
    <property type="project" value="TreeGrafter"/>
</dbReference>
<dbReference type="Pfam" id="PF00096">
    <property type="entry name" value="zf-C2H2"/>
    <property type="match status" value="2"/>
</dbReference>
<accession>A0AAV2BF65</accession>
<reference evidence="9 10" key="1">
    <citation type="submission" date="2024-04" db="EMBL/GenBank/DDBJ databases">
        <authorList>
            <person name="Rising A."/>
            <person name="Reimegard J."/>
            <person name="Sonavane S."/>
            <person name="Akerstrom W."/>
            <person name="Nylinder S."/>
            <person name="Hedman E."/>
            <person name="Kallberg Y."/>
        </authorList>
    </citation>
    <scope>NUCLEOTIDE SEQUENCE [LARGE SCALE GENOMIC DNA]</scope>
</reference>
<dbReference type="FunFam" id="3.30.160.60:FF:001249">
    <property type="entry name" value="CTCF"/>
    <property type="match status" value="1"/>
</dbReference>
<evidence type="ECO:0000256" key="2">
    <source>
        <dbReference type="ARBA" id="ARBA00022723"/>
    </source>
</evidence>
<keyword evidence="10" id="KW-1185">Reference proteome</keyword>
<evidence type="ECO:0000313" key="10">
    <source>
        <dbReference type="Proteomes" id="UP001497382"/>
    </source>
</evidence>
<dbReference type="PROSITE" id="PS50157">
    <property type="entry name" value="ZINC_FINGER_C2H2_2"/>
    <property type="match status" value="2"/>
</dbReference>
<dbReference type="InterPro" id="IPR036236">
    <property type="entry name" value="Znf_C2H2_sf"/>
</dbReference>
<sequence length="102" mass="12036">MTHTNEKSYSCNVCNKKFSQKNTLNVHLRTHTNEKPFSCDLCKVQFSQKCTLNRHFRTHTNEKPYSCDVCNNQFSQKNVIYLNITLYIQMKNPISDEISLKK</sequence>
<evidence type="ECO:0000256" key="4">
    <source>
        <dbReference type="ARBA" id="ARBA00022771"/>
    </source>
</evidence>
<dbReference type="FunFam" id="3.30.160.60:FF:000478">
    <property type="entry name" value="Zinc finger protein 133"/>
    <property type="match status" value="1"/>
</dbReference>
<dbReference type="Gene3D" id="3.30.160.60">
    <property type="entry name" value="Classic Zinc Finger"/>
    <property type="match status" value="3"/>
</dbReference>
<gene>
    <name evidence="9" type="ORF">LARSCL_LOCUS18615</name>
</gene>
<evidence type="ECO:0000259" key="8">
    <source>
        <dbReference type="PROSITE" id="PS50157"/>
    </source>
</evidence>
<proteinExistence type="predicted"/>
<keyword evidence="3" id="KW-0677">Repeat</keyword>
<keyword evidence="2" id="KW-0479">Metal-binding</keyword>
<dbReference type="PANTHER" id="PTHR24394">
    <property type="entry name" value="ZINC FINGER PROTEIN"/>
    <property type="match status" value="1"/>
</dbReference>
<comment type="caution">
    <text evidence="9">The sequence shown here is derived from an EMBL/GenBank/DDBJ whole genome shotgun (WGS) entry which is preliminary data.</text>
</comment>
<feature type="domain" description="C2H2-type" evidence="8">
    <location>
        <begin position="37"/>
        <end position="64"/>
    </location>
</feature>
<keyword evidence="5" id="KW-0862">Zinc</keyword>
<dbReference type="EMBL" id="CAXIEN010000341">
    <property type="protein sequence ID" value="CAL1294269.1"/>
    <property type="molecule type" value="Genomic_DNA"/>
</dbReference>
<dbReference type="PANTHER" id="PTHR24394:SF44">
    <property type="entry name" value="ZINC FINGER PROTEIN 271-LIKE"/>
    <property type="match status" value="1"/>
</dbReference>
<evidence type="ECO:0000256" key="5">
    <source>
        <dbReference type="ARBA" id="ARBA00022833"/>
    </source>
</evidence>